<sequence>MVSDPAALGPALELVRDLLQRVDEAASRFRPDSELNRLVHAGGGTVSPLLAGLLHCALDTAELSRGAVVPTLGRPLAELGFGPGPVSDASASPVASDASEVAGTSSVAPRIVPAESWRDVRLDGRVLTVPPGVVLDLGATAKAASADLAAREVFARFETSVLVSLGGDIATAGSESWEVLVQDLPRDPVTQVRLAGGWAIATSSTQKRRARQSHAQHILDPWTSLPAPEVWRSVSVAAPDCLSANMASTGAVVLGTRGVAWLRELGYPARLVRSDGDVVELNGWPPTPAAFGTTFASTAAAGAVGEILQ</sequence>
<evidence type="ECO:0000256" key="2">
    <source>
        <dbReference type="ARBA" id="ARBA00011955"/>
    </source>
</evidence>
<dbReference type="PANTHER" id="PTHR30040:SF2">
    <property type="entry name" value="FAD:PROTEIN FMN TRANSFERASE"/>
    <property type="match status" value="1"/>
</dbReference>
<evidence type="ECO:0000313" key="11">
    <source>
        <dbReference type="EMBL" id="XDP47290.1"/>
    </source>
</evidence>
<dbReference type="AlphaFoldDB" id="A0AB39LAC5"/>
<protein>
    <recommendedName>
        <fullName evidence="3">FAD:protein FMN transferase</fullName>
        <ecNumber evidence="2">2.7.1.180</ecNumber>
    </recommendedName>
    <alternativeName>
        <fullName evidence="9">Flavin transferase</fullName>
    </alternativeName>
</protein>
<comment type="catalytic activity">
    <reaction evidence="10">
        <text>L-threonyl-[protein] + FAD = FMN-L-threonyl-[protein] + AMP + H(+)</text>
        <dbReference type="Rhea" id="RHEA:36847"/>
        <dbReference type="Rhea" id="RHEA-COMP:11060"/>
        <dbReference type="Rhea" id="RHEA-COMP:11061"/>
        <dbReference type="ChEBI" id="CHEBI:15378"/>
        <dbReference type="ChEBI" id="CHEBI:30013"/>
        <dbReference type="ChEBI" id="CHEBI:57692"/>
        <dbReference type="ChEBI" id="CHEBI:74257"/>
        <dbReference type="ChEBI" id="CHEBI:456215"/>
        <dbReference type="EC" id="2.7.1.180"/>
    </reaction>
</comment>
<dbReference type="InterPro" id="IPR024932">
    <property type="entry name" value="ApbE"/>
</dbReference>
<evidence type="ECO:0000256" key="5">
    <source>
        <dbReference type="ARBA" id="ARBA00022679"/>
    </source>
</evidence>
<organism evidence="11">
    <name type="scientific">Sinomonas puerhi</name>
    <dbReference type="NCBI Taxonomy" id="3238584"/>
    <lineage>
        <taxon>Bacteria</taxon>
        <taxon>Bacillati</taxon>
        <taxon>Actinomycetota</taxon>
        <taxon>Actinomycetes</taxon>
        <taxon>Micrococcales</taxon>
        <taxon>Micrococcaceae</taxon>
        <taxon>Sinomonas</taxon>
    </lineage>
</organism>
<dbReference type="InterPro" id="IPR003374">
    <property type="entry name" value="ApbE-like_sf"/>
</dbReference>
<proteinExistence type="predicted"/>
<dbReference type="EMBL" id="CP163302">
    <property type="protein sequence ID" value="XDP47290.1"/>
    <property type="molecule type" value="Genomic_DNA"/>
</dbReference>
<dbReference type="KEGG" id="spue:AB5L97_06955"/>
<dbReference type="PANTHER" id="PTHR30040">
    <property type="entry name" value="THIAMINE BIOSYNTHESIS LIPOPROTEIN APBE"/>
    <property type="match status" value="1"/>
</dbReference>
<comment type="cofactor">
    <cofactor evidence="1">
        <name>Mg(2+)</name>
        <dbReference type="ChEBI" id="CHEBI:18420"/>
    </cofactor>
</comment>
<evidence type="ECO:0000256" key="3">
    <source>
        <dbReference type="ARBA" id="ARBA00016337"/>
    </source>
</evidence>
<dbReference type="SUPFAM" id="SSF143631">
    <property type="entry name" value="ApbE-like"/>
    <property type="match status" value="1"/>
</dbReference>
<keyword evidence="4" id="KW-0285">Flavoprotein</keyword>
<evidence type="ECO:0000256" key="6">
    <source>
        <dbReference type="ARBA" id="ARBA00022723"/>
    </source>
</evidence>
<evidence type="ECO:0000256" key="9">
    <source>
        <dbReference type="ARBA" id="ARBA00031306"/>
    </source>
</evidence>
<dbReference type="GO" id="GO:0046872">
    <property type="term" value="F:metal ion binding"/>
    <property type="evidence" value="ECO:0007669"/>
    <property type="project" value="UniProtKB-KW"/>
</dbReference>
<evidence type="ECO:0000256" key="8">
    <source>
        <dbReference type="ARBA" id="ARBA00022842"/>
    </source>
</evidence>
<accession>A0AB39LAC5</accession>
<dbReference type="EC" id="2.7.1.180" evidence="2"/>
<dbReference type="Pfam" id="PF02424">
    <property type="entry name" value="ApbE"/>
    <property type="match status" value="1"/>
</dbReference>
<evidence type="ECO:0000256" key="4">
    <source>
        <dbReference type="ARBA" id="ARBA00022630"/>
    </source>
</evidence>
<keyword evidence="6" id="KW-0479">Metal-binding</keyword>
<name>A0AB39LAC5_9MICC</name>
<keyword evidence="7" id="KW-0274">FAD</keyword>
<gene>
    <name evidence="11" type="ORF">AB5L97_06955</name>
</gene>
<evidence type="ECO:0000256" key="7">
    <source>
        <dbReference type="ARBA" id="ARBA00022827"/>
    </source>
</evidence>
<dbReference type="RefSeq" id="WP_369047373.1">
    <property type="nucleotide sequence ID" value="NZ_CP163302.1"/>
</dbReference>
<keyword evidence="8" id="KW-0460">Magnesium</keyword>
<keyword evidence="5 11" id="KW-0808">Transferase</keyword>
<dbReference type="GO" id="GO:0016740">
    <property type="term" value="F:transferase activity"/>
    <property type="evidence" value="ECO:0007669"/>
    <property type="project" value="UniProtKB-KW"/>
</dbReference>
<evidence type="ECO:0000256" key="10">
    <source>
        <dbReference type="ARBA" id="ARBA00048540"/>
    </source>
</evidence>
<dbReference type="Gene3D" id="3.10.520.10">
    <property type="entry name" value="ApbE-like domains"/>
    <property type="match status" value="1"/>
</dbReference>
<evidence type="ECO:0000256" key="1">
    <source>
        <dbReference type="ARBA" id="ARBA00001946"/>
    </source>
</evidence>
<reference evidence="11" key="1">
    <citation type="submission" date="2024-07" db="EMBL/GenBank/DDBJ databases">
        <authorList>
            <person name="fu j."/>
        </authorList>
    </citation>
    <scope>NUCLEOTIDE SEQUENCE</scope>
    <source>
        <strain evidence="11">P10A9</strain>
    </source>
</reference>